<sequence>MVKPDKPDKYAIYMKITNEDFWELLRINNANFQATADAIAKVAGDTYSRQAVHERAMKDPDQVDDIKESNLDLAERGMMELVVSDNESIKFKACETILKRKGGKRGWGDKQELDITGGMDMNFKVEFIDPDVDFE</sequence>
<gene>
    <name evidence="1" type="ORF">SP60_04395</name>
</gene>
<dbReference type="AlphaFoldDB" id="A0A0M4NTQ2"/>
<accession>A0A0M4NTQ2</accession>
<evidence type="ECO:0000313" key="2">
    <source>
        <dbReference type="Proteomes" id="UP000058020"/>
    </source>
</evidence>
<organism evidence="1 2">
    <name type="scientific">Candidatus Thioglobus autotrophicus</name>
    <dbReference type="NCBI Taxonomy" id="1705394"/>
    <lineage>
        <taxon>Bacteria</taxon>
        <taxon>Pseudomonadati</taxon>
        <taxon>Pseudomonadota</taxon>
        <taxon>Gammaproteobacteria</taxon>
        <taxon>Candidatus Pseudothioglobaceae</taxon>
        <taxon>Candidatus Thioglobus</taxon>
    </lineage>
</organism>
<dbReference type="EMBL" id="CP010552">
    <property type="protein sequence ID" value="ALE52519.1"/>
    <property type="molecule type" value="Genomic_DNA"/>
</dbReference>
<name>A0A0M4NTQ2_9GAMM</name>
<evidence type="ECO:0000313" key="1">
    <source>
        <dbReference type="EMBL" id="ALE52519.1"/>
    </source>
</evidence>
<proteinExistence type="predicted"/>
<protein>
    <submittedName>
        <fullName evidence="1">Uncharacterized protein</fullName>
    </submittedName>
</protein>
<dbReference type="KEGG" id="tho:SP60_04395"/>
<reference evidence="1 2" key="1">
    <citation type="journal article" date="2015" name="Genome Announc.">
        <title>Genome Sequence of 'Candidatus Thioglobus autotrophica' Strain EF1, a Chemoautotroph from the SUP05 Clade of Marine Gammaproteobacteria.</title>
        <authorList>
            <person name="Shah V."/>
            <person name="Morris R.M."/>
        </authorList>
    </citation>
    <scope>NUCLEOTIDE SEQUENCE [LARGE SCALE GENOMIC DNA]</scope>
    <source>
        <strain evidence="1 2">EF1</strain>
    </source>
</reference>
<dbReference type="Proteomes" id="UP000058020">
    <property type="component" value="Chromosome"/>
</dbReference>
<keyword evidence="2" id="KW-1185">Reference proteome</keyword>
<dbReference type="STRING" id="1705394.SP60_04395"/>